<gene>
    <name evidence="1" type="primary">arsD</name>
    <name evidence="1" type="ORF">PFCIRM138_08040</name>
</gene>
<dbReference type="AlphaFoldDB" id="A0A068VXI2"/>
<dbReference type="PATRIC" id="fig|66712.6.peg.1942"/>
<dbReference type="Pfam" id="PF06953">
    <property type="entry name" value="ArsD"/>
    <property type="match status" value="1"/>
</dbReference>
<proteinExistence type="predicted"/>
<reference evidence="1" key="1">
    <citation type="submission" date="2014-08" db="EMBL/GenBank/DDBJ databases">
        <authorList>
            <person name="Falentin Helene"/>
        </authorList>
    </citation>
    <scope>NUCLEOTIDE SEQUENCE</scope>
</reference>
<protein>
    <submittedName>
        <fullName evidence="1">Arsenical resistance operon trans-acting repressor ArsD</fullName>
    </submittedName>
</protein>
<dbReference type="NCBIfam" id="NF033727">
    <property type="entry name" value="chaperon_ArsD"/>
    <property type="match status" value="1"/>
</dbReference>
<organism evidence="1">
    <name type="scientific">Propionibacterium freudenreichii subsp. freudenreichii</name>
    <dbReference type="NCBI Taxonomy" id="66712"/>
    <lineage>
        <taxon>Bacteria</taxon>
        <taxon>Bacillati</taxon>
        <taxon>Actinomycetota</taxon>
        <taxon>Actinomycetes</taxon>
        <taxon>Propionibacteriales</taxon>
        <taxon>Propionibacteriaceae</taxon>
        <taxon>Propionibacterium</taxon>
    </lineage>
</organism>
<sequence>MISVFEGPLCCNTGVCGTDPDQALVNFTADLDWLRRQGVTVQRANLAQDPAAFAGSPVARAFMQVAGADGLPLVVVDGVAVSTNRYPSREELAVFAGLASAAGCCSGDAAGANAPGCCGSNNDSTGPSTEGSSCCGGSAPQALPLENTSGSAVQL</sequence>
<dbReference type="GeneID" id="61221416"/>
<evidence type="ECO:0000313" key="1">
    <source>
        <dbReference type="EMBL" id="CEP26527.1"/>
    </source>
</evidence>
<dbReference type="GO" id="GO:0045892">
    <property type="term" value="P:negative regulation of DNA-templated transcription"/>
    <property type="evidence" value="ECO:0007669"/>
    <property type="project" value="InterPro"/>
</dbReference>
<dbReference type="RefSeq" id="WP_013161840.1">
    <property type="nucleotide sequence ID" value="NZ_CP010341.1"/>
</dbReference>
<dbReference type="GO" id="GO:0003677">
    <property type="term" value="F:DNA binding"/>
    <property type="evidence" value="ECO:0007669"/>
    <property type="project" value="InterPro"/>
</dbReference>
<accession>A0A068VXI2</accession>
<name>A0A068VXI2_PROFF</name>
<dbReference type="EMBL" id="LM676414">
    <property type="protein sequence ID" value="CEP26527.1"/>
    <property type="molecule type" value="Genomic_DNA"/>
</dbReference>
<dbReference type="Gene3D" id="3.40.30.10">
    <property type="entry name" value="Glutaredoxin"/>
    <property type="match status" value="1"/>
</dbReference>
<dbReference type="GO" id="GO:0046685">
    <property type="term" value="P:response to arsenic-containing substance"/>
    <property type="evidence" value="ECO:0007669"/>
    <property type="project" value="InterPro"/>
</dbReference>
<dbReference type="KEGG" id="pfre:RM25_1909"/>
<dbReference type="InterPro" id="IPR010712">
    <property type="entry name" value="Arsenical-R_ArsD"/>
</dbReference>